<dbReference type="PANTHER" id="PTHR22939:SF130">
    <property type="entry name" value="PERIPLASMIC SERINE ENDOPROTEASE DEGP-LIKE-RELATED"/>
    <property type="match status" value="1"/>
</dbReference>
<evidence type="ECO:0000256" key="1">
    <source>
        <dbReference type="ARBA" id="ARBA00001772"/>
    </source>
</evidence>
<dbReference type="GO" id="GO:0016787">
    <property type="term" value="F:hydrolase activity"/>
    <property type="evidence" value="ECO:0007669"/>
    <property type="project" value="UniProtKB-KW"/>
</dbReference>
<dbReference type="NCBIfam" id="TIGR02037">
    <property type="entry name" value="degP_htrA_DO"/>
    <property type="match status" value="1"/>
</dbReference>
<dbReference type="RefSeq" id="WP_378478584.1">
    <property type="nucleotide sequence ID" value="NZ_JBHUIW010000017.1"/>
</dbReference>
<evidence type="ECO:0000256" key="12">
    <source>
        <dbReference type="ARBA" id="ARBA00023016"/>
    </source>
</evidence>
<feature type="domain" description="PDZ" evidence="15">
    <location>
        <begin position="449"/>
        <end position="498"/>
    </location>
</feature>
<dbReference type="PANTHER" id="PTHR22939">
    <property type="entry name" value="SERINE PROTEASE FAMILY S1C HTRA-RELATED"/>
    <property type="match status" value="1"/>
</dbReference>
<evidence type="ECO:0000256" key="3">
    <source>
        <dbReference type="ARBA" id="ARBA00010541"/>
    </source>
</evidence>
<keyword evidence="17" id="KW-1185">Reference proteome</keyword>
<dbReference type="Proteomes" id="UP001597314">
    <property type="component" value="Unassembled WGS sequence"/>
</dbReference>
<gene>
    <name evidence="16" type="ORF">ACFSOX_14805</name>
</gene>
<evidence type="ECO:0000256" key="8">
    <source>
        <dbReference type="ARBA" id="ARBA00022737"/>
    </source>
</evidence>
<dbReference type="EC" id="3.4.21.107" evidence="4"/>
<evidence type="ECO:0000256" key="2">
    <source>
        <dbReference type="ARBA" id="ARBA00004418"/>
    </source>
</evidence>
<keyword evidence="16" id="KW-0540">Nuclease</keyword>
<evidence type="ECO:0000259" key="15">
    <source>
        <dbReference type="PROSITE" id="PS50106"/>
    </source>
</evidence>
<name>A0ABW5AMF9_9BRAD</name>
<evidence type="ECO:0000256" key="14">
    <source>
        <dbReference type="SAM" id="MobiDB-lite"/>
    </source>
</evidence>
<evidence type="ECO:0000256" key="4">
    <source>
        <dbReference type="ARBA" id="ARBA00013035"/>
    </source>
</evidence>
<comment type="subcellular location">
    <subcellularLocation>
        <location evidence="2">Periplasm</location>
    </subcellularLocation>
</comment>
<dbReference type="InterPro" id="IPR011782">
    <property type="entry name" value="Pept_S1C_Do"/>
</dbReference>
<dbReference type="SUPFAM" id="SSF50494">
    <property type="entry name" value="Trypsin-like serine proteases"/>
    <property type="match status" value="1"/>
</dbReference>
<dbReference type="PRINTS" id="PR00834">
    <property type="entry name" value="PROTEASES2C"/>
</dbReference>
<keyword evidence="16" id="KW-0255">Endonuclease</keyword>
<dbReference type="InterPro" id="IPR001478">
    <property type="entry name" value="PDZ"/>
</dbReference>
<dbReference type="Pfam" id="PF13365">
    <property type="entry name" value="Trypsin_2"/>
    <property type="match status" value="1"/>
</dbReference>
<dbReference type="InterPro" id="IPR001940">
    <property type="entry name" value="Peptidase_S1C"/>
</dbReference>
<feature type="compositionally biased region" description="Basic and acidic residues" evidence="14">
    <location>
        <begin position="421"/>
        <end position="446"/>
    </location>
</feature>
<keyword evidence="8" id="KW-0677">Repeat</keyword>
<dbReference type="GO" id="GO:0004519">
    <property type="term" value="F:endonuclease activity"/>
    <property type="evidence" value="ECO:0007669"/>
    <property type="project" value="UniProtKB-KW"/>
</dbReference>
<evidence type="ECO:0000256" key="11">
    <source>
        <dbReference type="ARBA" id="ARBA00022825"/>
    </source>
</evidence>
<evidence type="ECO:0000313" key="16">
    <source>
        <dbReference type="EMBL" id="MFD2183425.1"/>
    </source>
</evidence>
<dbReference type="PROSITE" id="PS50106">
    <property type="entry name" value="PDZ"/>
    <property type="match status" value="2"/>
</dbReference>
<comment type="catalytic activity">
    <reaction evidence="1">
        <text>Acts on substrates that are at least partially unfolded. The cleavage site P1 residue is normally between a pair of hydrophobic residues, such as Val-|-Val.</text>
        <dbReference type="EC" id="3.4.21.107"/>
    </reaction>
</comment>
<dbReference type="SMART" id="SM00228">
    <property type="entry name" value="PDZ"/>
    <property type="match status" value="2"/>
</dbReference>
<evidence type="ECO:0000256" key="13">
    <source>
        <dbReference type="ARBA" id="ARBA00032850"/>
    </source>
</evidence>
<dbReference type="Gene3D" id="2.40.10.120">
    <property type="match status" value="1"/>
</dbReference>
<organism evidence="16 17">
    <name type="scientific">Rhodoplanes azumiensis</name>
    <dbReference type="NCBI Taxonomy" id="1897628"/>
    <lineage>
        <taxon>Bacteria</taxon>
        <taxon>Pseudomonadati</taxon>
        <taxon>Pseudomonadota</taxon>
        <taxon>Alphaproteobacteria</taxon>
        <taxon>Hyphomicrobiales</taxon>
        <taxon>Nitrobacteraceae</taxon>
        <taxon>Rhodoplanes</taxon>
    </lineage>
</organism>
<evidence type="ECO:0000256" key="7">
    <source>
        <dbReference type="ARBA" id="ARBA00022729"/>
    </source>
</evidence>
<keyword evidence="12" id="KW-0346">Stress response</keyword>
<evidence type="ECO:0000256" key="9">
    <source>
        <dbReference type="ARBA" id="ARBA00022764"/>
    </source>
</evidence>
<protein>
    <recommendedName>
        <fullName evidence="5">Probable periplasmic serine endoprotease DegP-like</fullName>
        <ecNumber evidence="4">3.4.21.107</ecNumber>
    </recommendedName>
    <alternativeName>
        <fullName evidence="13">Protease Do</fullName>
    </alternativeName>
</protein>
<feature type="region of interest" description="Disordered" evidence="14">
    <location>
        <begin position="420"/>
        <end position="448"/>
    </location>
</feature>
<evidence type="ECO:0000256" key="6">
    <source>
        <dbReference type="ARBA" id="ARBA00022670"/>
    </source>
</evidence>
<comment type="similarity">
    <text evidence="3">Belongs to the peptidase S1C family.</text>
</comment>
<dbReference type="InterPro" id="IPR009003">
    <property type="entry name" value="Peptidase_S1_PA"/>
</dbReference>
<keyword evidence="7" id="KW-0732">Signal</keyword>
<accession>A0ABW5AMF9</accession>
<feature type="domain" description="PDZ" evidence="15">
    <location>
        <begin position="313"/>
        <end position="409"/>
    </location>
</feature>
<dbReference type="EMBL" id="JBHUIW010000017">
    <property type="protein sequence ID" value="MFD2183425.1"/>
    <property type="molecule type" value="Genomic_DNA"/>
</dbReference>
<dbReference type="Pfam" id="PF13180">
    <property type="entry name" value="PDZ_2"/>
    <property type="match status" value="2"/>
</dbReference>
<evidence type="ECO:0000313" key="17">
    <source>
        <dbReference type="Proteomes" id="UP001597314"/>
    </source>
</evidence>
<proteinExistence type="inferred from homology"/>
<comment type="caution">
    <text evidence="16">The sequence shown here is derived from an EMBL/GenBank/DDBJ whole genome shotgun (WGS) entry which is preliminary data.</text>
</comment>
<sequence>MITNDMTPNDMMPNDLKMEPSMNETESRTGKLRSLVSARRLALLATVGALGAGVLFVNPDFVPGNRHSALLAPAYAQNTQRPAGFADIVDKVKPAVISVKVKVSEDRPRIGTRGEDPFGQGSPFEFFFRRFGEGQNGLPDQPQNPRRRQYSTGQGSGFFITPDGYAVTNNHVVDKAESVQVTTDDGKTYTAKVIGTDPRTDLALIKVEGRTDFPAVALGDKAPRIGDWVLAVGNPFGLGGTVTAGIVSARGRDIGAGPYDDFLQIDAPVNRGNSGGPTFDMDGNVIGVNTAIFSPSGGSVGIAFAIPADTVRSVVAQLKDKGKVSRGWIGVQIQSVTDDIADSLGLKTDQGALVAEPQAGSPAAKAGIKSGDVITAVNGEPVKDSKNLARTIGMMAPGTTVKLDVFRNGKTETLSLTLGELPKEQRLASRGDGDGERAGRSGDTKVPRLGLTLAPAGAVAGGGSEGVVVTQVDPDGAAGDRLKTGDVILDVGGMTVSSPADVRKALGEAQTGGKKTVLMRVKTGQNTRFVAVPLAKG</sequence>
<keyword evidence="10 16" id="KW-0378">Hydrolase</keyword>
<dbReference type="InterPro" id="IPR036034">
    <property type="entry name" value="PDZ_sf"/>
</dbReference>
<keyword evidence="11" id="KW-0720">Serine protease</keyword>
<keyword evidence="6" id="KW-0645">Protease</keyword>
<keyword evidence="9" id="KW-0574">Periplasm</keyword>
<evidence type="ECO:0000256" key="10">
    <source>
        <dbReference type="ARBA" id="ARBA00022801"/>
    </source>
</evidence>
<dbReference type="SUPFAM" id="SSF50156">
    <property type="entry name" value="PDZ domain-like"/>
    <property type="match status" value="2"/>
</dbReference>
<dbReference type="Gene3D" id="2.30.42.10">
    <property type="match status" value="2"/>
</dbReference>
<reference evidence="17" key="1">
    <citation type="journal article" date="2019" name="Int. J. Syst. Evol. Microbiol.">
        <title>The Global Catalogue of Microorganisms (GCM) 10K type strain sequencing project: providing services to taxonomists for standard genome sequencing and annotation.</title>
        <authorList>
            <consortium name="The Broad Institute Genomics Platform"/>
            <consortium name="The Broad Institute Genome Sequencing Center for Infectious Disease"/>
            <person name="Wu L."/>
            <person name="Ma J."/>
        </authorList>
    </citation>
    <scope>NUCLEOTIDE SEQUENCE [LARGE SCALE GENOMIC DNA]</scope>
    <source>
        <strain evidence="17">CGMCC 1.6774</strain>
    </source>
</reference>
<dbReference type="CDD" id="cd10839">
    <property type="entry name" value="cpPDZ1_DegP-like"/>
    <property type="match status" value="1"/>
</dbReference>
<evidence type="ECO:0000256" key="5">
    <source>
        <dbReference type="ARBA" id="ARBA00013958"/>
    </source>
</evidence>